<keyword evidence="2" id="KW-1185">Reference proteome</keyword>
<dbReference type="SUPFAM" id="SSF56672">
    <property type="entry name" value="DNA/RNA polymerases"/>
    <property type="match status" value="1"/>
</dbReference>
<dbReference type="AlphaFoldDB" id="A0A5C7HTP8"/>
<dbReference type="InterPro" id="IPR043502">
    <property type="entry name" value="DNA/RNA_pol_sf"/>
</dbReference>
<protein>
    <recommendedName>
        <fullName evidence="3">Reverse transcriptase domain-containing protein</fullName>
    </recommendedName>
</protein>
<dbReference type="PANTHER" id="PTHR34456">
    <property type="entry name" value="MITOVIRUS RNA-DEPENDENT RNA POLYMERASE"/>
    <property type="match status" value="1"/>
</dbReference>
<comment type="caution">
    <text evidence="1">The sequence shown here is derived from an EMBL/GenBank/DDBJ whole genome shotgun (WGS) entry which is preliminary data.</text>
</comment>
<reference evidence="2" key="1">
    <citation type="journal article" date="2019" name="Gigascience">
        <title>De novo genome assembly of the endangered Acer yangbiense, a plant species with extremely small populations endemic to Yunnan Province, China.</title>
        <authorList>
            <person name="Yang J."/>
            <person name="Wariss H.M."/>
            <person name="Tao L."/>
            <person name="Zhang R."/>
            <person name="Yun Q."/>
            <person name="Hollingsworth P."/>
            <person name="Dao Z."/>
            <person name="Luo G."/>
            <person name="Guo H."/>
            <person name="Ma Y."/>
            <person name="Sun W."/>
        </authorList>
    </citation>
    <scope>NUCLEOTIDE SEQUENCE [LARGE SCALE GENOMIC DNA]</scope>
    <source>
        <strain evidence="2">cv. Malutang</strain>
    </source>
</reference>
<dbReference type="EMBL" id="VAHF01000006">
    <property type="protein sequence ID" value="TXG60451.1"/>
    <property type="molecule type" value="Genomic_DNA"/>
</dbReference>
<sequence>MERIDWIRNKDMGNWAGIAQLNGFYRHQIPSILQLLLMMGPPIDMKPFGWMGTGTAEDDLGDEGSLSLLTSSSGLTNMGELDREVSAFGGKELDSYSPLSGPGTTSPWPVEQAFGYGEEDTGGTGLDVPVPLFLLMGNAQGIAWQVPSHWEGMKGHKLWDGKKMTRVLWLGNLLLLVTADRDQGGTTLKHLFPGKGGNQSQVIGEFLIAHPTPQASLPSPTRERQAGEVFFWSTRSRDLDLAKLVKLAKPISKSTFDSISRPWDNTESVLEQVAKIKWDLPSLVQRYLPRVSTIPLHQGMCWEPTWKAIPNMAFFSDYMIRGAHVKQQWSQGLLWIPFTRFALDKENKMISGWCLDQFEKTIGPTLPTPEEFGCRPITGRLGFANDTHGWYAQTKPLDRLVGSKVAFSFDLKSATDRWPLVLLFEVMCYLFDRLALWLDNLSDIMPLGLYLHCLIIFWCGIVQSPGLRFSKYAVLGDDVVIADEQVAKVYEQALGSLGLSISYQKSLISHTGSAEFAKRFRVRDLSKDLSPISAQALLNSHHPYGTIAVQLQYPMRRFSTMCRVGGIGFRVLSRLDHSRSLRVERLLAMYTKTTLPIELWLGRGLPLNPYARGVIIELLRKELRPKETTSGGVALVLRNKRFISLSGRC</sequence>
<dbReference type="OrthoDB" id="1750590at2759"/>
<accession>A0A5C7HTP8</accession>
<evidence type="ECO:0008006" key="3">
    <source>
        <dbReference type="Google" id="ProtNLM"/>
    </source>
</evidence>
<proteinExistence type="predicted"/>
<gene>
    <name evidence="1" type="ORF">EZV62_015024</name>
</gene>
<evidence type="ECO:0000313" key="2">
    <source>
        <dbReference type="Proteomes" id="UP000323000"/>
    </source>
</evidence>
<dbReference type="InterPro" id="IPR008686">
    <property type="entry name" value="RNA_pol_mitovir"/>
</dbReference>
<dbReference type="Pfam" id="PF05919">
    <property type="entry name" value="Mitovir_RNA_pol"/>
    <property type="match status" value="1"/>
</dbReference>
<dbReference type="Proteomes" id="UP000323000">
    <property type="component" value="Chromosome 6"/>
</dbReference>
<evidence type="ECO:0000313" key="1">
    <source>
        <dbReference type="EMBL" id="TXG60451.1"/>
    </source>
</evidence>
<dbReference type="PANTHER" id="PTHR34456:SF13">
    <property type="entry name" value="REVERSE TRANSCRIPTASE DOMAIN-CONTAINING PROTEIN"/>
    <property type="match status" value="1"/>
</dbReference>
<name>A0A5C7HTP8_9ROSI</name>
<organism evidence="1 2">
    <name type="scientific">Acer yangbiense</name>
    <dbReference type="NCBI Taxonomy" id="1000413"/>
    <lineage>
        <taxon>Eukaryota</taxon>
        <taxon>Viridiplantae</taxon>
        <taxon>Streptophyta</taxon>
        <taxon>Embryophyta</taxon>
        <taxon>Tracheophyta</taxon>
        <taxon>Spermatophyta</taxon>
        <taxon>Magnoliopsida</taxon>
        <taxon>eudicotyledons</taxon>
        <taxon>Gunneridae</taxon>
        <taxon>Pentapetalae</taxon>
        <taxon>rosids</taxon>
        <taxon>malvids</taxon>
        <taxon>Sapindales</taxon>
        <taxon>Sapindaceae</taxon>
        <taxon>Hippocastanoideae</taxon>
        <taxon>Acereae</taxon>
        <taxon>Acer</taxon>
    </lineage>
</organism>